<feature type="domain" description="HD" evidence="1">
    <location>
        <begin position="54"/>
        <end position="176"/>
    </location>
</feature>
<dbReference type="Proteomes" id="UP000769766">
    <property type="component" value="Unassembled WGS sequence"/>
</dbReference>
<dbReference type="PANTHER" id="PTHR45228:SF4">
    <property type="entry name" value="LIPOPROTEIN"/>
    <property type="match status" value="1"/>
</dbReference>
<evidence type="ECO:0000259" key="2">
    <source>
        <dbReference type="PROSITE" id="PS51832"/>
    </source>
</evidence>
<evidence type="ECO:0000313" key="3">
    <source>
        <dbReference type="EMBL" id="MBI2877763.1"/>
    </source>
</evidence>
<sequence>MYYAKRKGGNQVRRFNVEKEKFDDLAPHKMLHGDLYPNAILTVIAAADARDTYTHDHSESVARYASAIARSMGLSEDQARLVSIAGLLHDGGKIGIPDAILHKKEQLVEEEWKMIQTHPTMGEAILKHIDKLDGVLPIIRHHHENYEGGGYPDGIRREEIPLEARILRVADAYDAMVSNRPYRRPLSRQEAIAELRAGAGQQFDPQVVEAFILLLEATDGPERPCNAKS</sequence>
<dbReference type="InterPro" id="IPR006674">
    <property type="entry name" value="HD_domain"/>
</dbReference>
<dbReference type="Pfam" id="PF13487">
    <property type="entry name" value="HD_5"/>
    <property type="match status" value="1"/>
</dbReference>
<evidence type="ECO:0000259" key="1">
    <source>
        <dbReference type="PROSITE" id="PS51831"/>
    </source>
</evidence>
<dbReference type="InterPro" id="IPR037522">
    <property type="entry name" value="HD_GYP_dom"/>
</dbReference>
<reference evidence="3" key="1">
    <citation type="submission" date="2020-07" db="EMBL/GenBank/DDBJ databases">
        <title>Huge and variable diversity of episymbiotic CPR bacteria and DPANN archaea in groundwater ecosystems.</title>
        <authorList>
            <person name="He C.Y."/>
            <person name="Keren R."/>
            <person name="Whittaker M."/>
            <person name="Farag I.F."/>
            <person name="Doudna J."/>
            <person name="Cate J.H.D."/>
            <person name="Banfield J.F."/>
        </authorList>
    </citation>
    <scope>NUCLEOTIDE SEQUENCE</scope>
    <source>
        <strain evidence="3">NC_groundwater_672_Ag_B-0.1um_62_36</strain>
    </source>
</reference>
<accession>A0A932CQR6</accession>
<dbReference type="SMART" id="SM00471">
    <property type="entry name" value="HDc"/>
    <property type="match status" value="1"/>
</dbReference>
<dbReference type="InterPro" id="IPR052020">
    <property type="entry name" value="Cyclic_di-GMP/3'3'-cGAMP_PDE"/>
</dbReference>
<dbReference type="CDD" id="cd00077">
    <property type="entry name" value="HDc"/>
    <property type="match status" value="1"/>
</dbReference>
<evidence type="ECO:0000313" key="4">
    <source>
        <dbReference type="Proteomes" id="UP000769766"/>
    </source>
</evidence>
<dbReference type="AlphaFoldDB" id="A0A932CQR6"/>
<feature type="domain" description="HD-GYP" evidence="2">
    <location>
        <begin position="32"/>
        <end position="227"/>
    </location>
</feature>
<dbReference type="PROSITE" id="PS51832">
    <property type="entry name" value="HD_GYP"/>
    <property type="match status" value="1"/>
</dbReference>
<gene>
    <name evidence="3" type="ORF">HYY20_12885</name>
</gene>
<proteinExistence type="predicted"/>
<dbReference type="PROSITE" id="PS51831">
    <property type="entry name" value="HD"/>
    <property type="match status" value="1"/>
</dbReference>
<dbReference type="EMBL" id="JACPRF010000391">
    <property type="protein sequence ID" value="MBI2877763.1"/>
    <property type="molecule type" value="Genomic_DNA"/>
</dbReference>
<name>A0A932CQR6_UNCTE</name>
<organism evidence="3 4">
    <name type="scientific">Tectimicrobiota bacterium</name>
    <dbReference type="NCBI Taxonomy" id="2528274"/>
    <lineage>
        <taxon>Bacteria</taxon>
        <taxon>Pseudomonadati</taxon>
        <taxon>Nitrospinota/Tectimicrobiota group</taxon>
        <taxon>Candidatus Tectimicrobiota</taxon>
    </lineage>
</organism>
<dbReference type="InterPro" id="IPR003607">
    <property type="entry name" value="HD/PDEase_dom"/>
</dbReference>
<dbReference type="Gene3D" id="1.10.3210.10">
    <property type="entry name" value="Hypothetical protein af1432"/>
    <property type="match status" value="1"/>
</dbReference>
<comment type="caution">
    <text evidence="3">The sequence shown here is derived from an EMBL/GenBank/DDBJ whole genome shotgun (WGS) entry which is preliminary data.</text>
</comment>
<dbReference type="SUPFAM" id="SSF109604">
    <property type="entry name" value="HD-domain/PDEase-like"/>
    <property type="match status" value="1"/>
</dbReference>
<protein>
    <submittedName>
        <fullName evidence="3">HD-GYP domain-containing protein</fullName>
    </submittedName>
</protein>
<dbReference type="PANTHER" id="PTHR45228">
    <property type="entry name" value="CYCLIC DI-GMP PHOSPHODIESTERASE TM_0186-RELATED"/>
    <property type="match status" value="1"/>
</dbReference>